<name>A0AAN9YIU2_9PEZI</name>
<evidence type="ECO:0000256" key="8">
    <source>
        <dbReference type="ARBA" id="ARBA00022895"/>
    </source>
</evidence>
<feature type="region of interest" description="Disordered" evidence="14">
    <location>
        <begin position="22"/>
        <end position="83"/>
    </location>
</feature>
<evidence type="ECO:0000256" key="5">
    <source>
        <dbReference type="ARBA" id="ARBA00019746"/>
    </source>
</evidence>
<keyword evidence="6" id="KW-0158">Chromosome</keyword>
<sequence>MAPEVWLSFRLRRVRVERLKRRGRNDDRMPFSRGQASTMAGGSDKTSLTASYRSPSNAPFTITHELQAPPSGTTNPTVPDKSKYLNDLRKATASLQEQINKELTQRMEEDKATEASKNRKAPKGVDEAKEEENYGEEVPEEED</sequence>
<feature type="compositionally biased region" description="Acidic residues" evidence="14">
    <location>
        <begin position="128"/>
        <end position="143"/>
    </location>
</feature>
<evidence type="ECO:0000256" key="1">
    <source>
        <dbReference type="ARBA" id="ARBA00004123"/>
    </source>
</evidence>
<dbReference type="Proteomes" id="UP001320245">
    <property type="component" value="Unassembled WGS sequence"/>
</dbReference>
<evidence type="ECO:0000313" key="15">
    <source>
        <dbReference type="EMBL" id="KAK7746643.1"/>
    </source>
</evidence>
<comment type="similarity">
    <text evidence="3">Belongs to the GON7 family.</text>
</comment>
<evidence type="ECO:0000313" key="16">
    <source>
        <dbReference type="Proteomes" id="UP001320245"/>
    </source>
</evidence>
<dbReference type="InterPro" id="IPR014849">
    <property type="entry name" value="EKC/KEOPS_Gon7"/>
</dbReference>
<evidence type="ECO:0000256" key="10">
    <source>
        <dbReference type="ARBA" id="ARBA00023159"/>
    </source>
</evidence>
<keyword evidence="16" id="KW-1185">Reference proteome</keyword>
<comment type="caution">
    <text evidence="15">The sequence shown here is derived from an EMBL/GenBank/DDBJ whole genome shotgun (WGS) entry which is preliminary data.</text>
</comment>
<keyword evidence="9" id="KW-0805">Transcription regulation</keyword>
<evidence type="ECO:0000256" key="13">
    <source>
        <dbReference type="ARBA" id="ARBA00025393"/>
    </source>
</evidence>
<comment type="subunit">
    <text evidence="4">Component of the EKC/KEOPS complex composed of at least BUD32, CGI121, GON7, KAE1 and PCC1; the whole complex dimerizes.</text>
</comment>
<evidence type="ECO:0000256" key="12">
    <source>
        <dbReference type="ARBA" id="ARBA00023242"/>
    </source>
</evidence>
<evidence type="ECO:0000256" key="2">
    <source>
        <dbReference type="ARBA" id="ARBA00004574"/>
    </source>
</evidence>
<feature type="compositionally biased region" description="Basic and acidic residues" evidence="14">
    <location>
        <begin position="101"/>
        <end position="127"/>
    </location>
</feature>
<gene>
    <name evidence="15" type="ORF">SLS53_001828</name>
</gene>
<organism evidence="15 16">
    <name type="scientific">Cytospora paraplurivora</name>
    <dbReference type="NCBI Taxonomy" id="2898453"/>
    <lineage>
        <taxon>Eukaryota</taxon>
        <taxon>Fungi</taxon>
        <taxon>Dikarya</taxon>
        <taxon>Ascomycota</taxon>
        <taxon>Pezizomycotina</taxon>
        <taxon>Sordariomycetes</taxon>
        <taxon>Sordariomycetidae</taxon>
        <taxon>Diaporthales</taxon>
        <taxon>Cytosporaceae</taxon>
        <taxon>Cytospora</taxon>
    </lineage>
</organism>
<evidence type="ECO:0000256" key="11">
    <source>
        <dbReference type="ARBA" id="ARBA00023163"/>
    </source>
</evidence>
<feature type="region of interest" description="Disordered" evidence="14">
    <location>
        <begin position="101"/>
        <end position="143"/>
    </location>
</feature>
<protein>
    <recommendedName>
        <fullName evidence="5">EKC/KEOPS complex subunit GON7</fullName>
    </recommendedName>
</protein>
<feature type="compositionally biased region" description="Polar residues" evidence="14">
    <location>
        <begin position="34"/>
        <end position="60"/>
    </location>
</feature>
<evidence type="ECO:0000256" key="9">
    <source>
        <dbReference type="ARBA" id="ARBA00023015"/>
    </source>
</evidence>
<comment type="subcellular location">
    <subcellularLocation>
        <location evidence="2">Chromosome</location>
        <location evidence="2">Telomere</location>
    </subcellularLocation>
    <subcellularLocation>
        <location evidence="1">Nucleus</location>
    </subcellularLocation>
</comment>
<evidence type="ECO:0000256" key="3">
    <source>
        <dbReference type="ARBA" id="ARBA00008529"/>
    </source>
</evidence>
<keyword evidence="12" id="KW-0539">Nucleus</keyword>
<evidence type="ECO:0000256" key="7">
    <source>
        <dbReference type="ARBA" id="ARBA00022694"/>
    </source>
</evidence>
<keyword evidence="7" id="KW-0819">tRNA processing</keyword>
<keyword evidence="8" id="KW-0779">Telomere</keyword>
<proteinExistence type="inferred from homology"/>
<keyword evidence="11" id="KW-0804">Transcription</keyword>
<dbReference type="GO" id="GO:0005634">
    <property type="term" value="C:nucleus"/>
    <property type="evidence" value="ECO:0007669"/>
    <property type="project" value="UniProtKB-SubCell"/>
</dbReference>
<reference evidence="15 16" key="1">
    <citation type="journal article" date="2023" name="PLoS ONE">
        <title>Cytospora paraplurivora sp. nov. isolated from orchards with fruit tree decline syndrome in Ontario, Canada.</title>
        <authorList>
            <person name="Ilyukhin E."/>
            <person name="Nguyen H.D.T."/>
            <person name="Castle A.J."/>
            <person name="Ellouze W."/>
        </authorList>
    </citation>
    <scope>NUCLEOTIDE SEQUENCE [LARGE SCALE GENOMIC DNA]</scope>
    <source>
        <strain evidence="15 16">FDS-564</strain>
    </source>
</reference>
<evidence type="ECO:0000256" key="14">
    <source>
        <dbReference type="SAM" id="MobiDB-lite"/>
    </source>
</evidence>
<evidence type="ECO:0000256" key="4">
    <source>
        <dbReference type="ARBA" id="ARBA00011534"/>
    </source>
</evidence>
<keyword evidence="10" id="KW-0010">Activator</keyword>
<dbReference type="AlphaFoldDB" id="A0AAN9YIU2"/>
<comment type="function">
    <text evidence="13">Component of the EKC/KEOPS complex that is required for the formation of a threonylcarbamoyl group on adenosine at position 37 (t(6)A37) in tRNAs that read codons beginning with adenine. The complex is probably involved in the transfer of the threonylcarbamoyl moiety of threonylcarbamoyl-AMP (TC-AMP) to the N6 group of A37. GON7 likely plays a supporting role to the catalytic subunit KAE1 in the complex. The EKC/KEOPS complex also promotes both telomere uncapping and telomere elongation. The complex is required for efficient recruitment of transcriptional coactivators.</text>
</comment>
<accession>A0AAN9YIU2</accession>
<dbReference type="Pfam" id="PF08738">
    <property type="entry name" value="Gon7"/>
    <property type="match status" value="1"/>
</dbReference>
<dbReference type="GO" id="GO:0000781">
    <property type="term" value="C:chromosome, telomeric region"/>
    <property type="evidence" value="ECO:0007669"/>
    <property type="project" value="UniProtKB-SubCell"/>
</dbReference>
<evidence type="ECO:0000256" key="6">
    <source>
        <dbReference type="ARBA" id="ARBA00022454"/>
    </source>
</evidence>
<dbReference type="EMBL" id="JAJSPL020000005">
    <property type="protein sequence ID" value="KAK7746643.1"/>
    <property type="molecule type" value="Genomic_DNA"/>
</dbReference>
<dbReference type="GO" id="GO:0008033">
    <property type="term" value="P:tRNA processing"/>
    <property type="evidence" value="ECO:0007669"/>
    <property type="project" value="UniProtKB-KW"/>
</dbReference>